<dbReference type="SUPFAM" id="SSF109604">
    <property type="entry name" value="HD-domain/PDEase-like"/>
    <property type="match status" value="1"/>
</dbReference>
<dbReference type="RefSeq" id="WP_032970905.1">
    <property type="nucleotide sequence ID" value="NZ_CP136596.1"/>
</dbReference>
<dbReference type="PROSITE" id="PS51831">
    <property type="entry name" value="HD"/>
    <property type="match status" value="1"/>
</dbReference>
<feature type="domain" description="HD" evidence="1">
    <location>
        <begin position="236"/>
        <end position="358"/>
    </location>
</feature>
<accession>A0A423Y164</accession>
<dbReference type="GO" id="GO:0009214">
    <property type="term" value="P:cyclic nucleotide catabolic process"/>
    <property type="evidence" value="ECO:0007669"/>
    <property type="project" value="TreeGrafter"/>
</dbReference>
<dbReference type="PANTHER" id="PTHR43155:SF1">
    <property type="entry name" value="3'3'-CGAMP-SPECIFIC PHOSPHODIESTERASE 1"/>
    <property type="match status" value="1"/>
</dbReference>
<dbReference type="InterPro" id="IPR006675">
    <property type="entry name" value="HDIG_dom"/>
</dbReference>
<comment type="caution">
    <text evidence="3">The sequence shown here is derived from an EMBL/GenBank/DDBJ whole genome shotgun (WGS) entry which is preliminary data.</text>
</comment>
<dbReference type="InterPro" id="IPR037522">
    <property type="entry name" value="HD_GYP_dom"/>
</dbReference>
<dbReference type="NCBIfam" id="TIGR00277">
    <property type="entry name" value="HDIG"/>
    <property type="match status" value="1"/>
</dbReference>
<dbReference type="Gene3D" id="1.10.3210.10">
    <property type="entry name" value="Hypothetical protein af1432"/>
    <property type="match status" value="1"/>
</dbReference>
<dbReference type="InterPro" id="IPR006674">
    <property type="entry name" value="HD_domain"/>
</dbReference>
<organism evidence="3 4">
    <name type="scientific">Cronobacter malonaticus</name>
    <dbReference type="NCBI Taxonomy" id="413503"/>
    <lineage>
        <taxon>Bacteria</taxon>
        <taxon>Pseudomonadati</taxon>
        <taxon>Pseudomonadota</taxon>
        <taxon>Gammaproteobacteria</taxon>
        <taxon>Enterobacterales</taxon>
        <taxon>Enterobacteriaceae</taxon>
        <taxon>Cronobacter</taxon>
    </lineage>
</organism>
<dbReference type="AlphaFoldDB" id="A0A423Y164"/>
<evidence type="ECO:0000259" key="1">
    <source>
        <dbReference type="PROSITE" id="PS51831"/>
    </source>
</evidence>
<dbReference type="Pfam" id="PF13487">
    <property type="entry name" value="HD_5"/>
    <property type="match status" value="1"/>
</dbReference>
<dbReference type="CDD" id="cd00077">
    <property type="entry name" value="HDc"/>
    <property type="match status" value="1"/>
</dbReference>
<dbReference type="PROSITE" id="PS51832">
    <property type="entry name" value="HD_GYP"/>
    <property type="match status" value="1"/>
</dbReference>
<dbReference type="Proteomes" id="UP000285793">
    <property type="component" value="Unassembled WGS sequence"/>
</dbReference>
<dbReference type="SMART" id="SM00471">
    <property type="entry name" value="HDc"/>
    <property type="match status" value="1"/>
</dbReference>
<gene>
    <name evidence="3" type="ORF">C3E80_04365</name>
</gene>
<protein>
    <submittedName>
        <fullName evidence="3">HDIG domain-containing protein</fullName>
    </submittedName>
</protein>
<dbReference type="EMBL" id="PQJL01000004">
    <property type="protein sequence ID" value="ROW63172.1"/>
    <property type="molecule type" value="Genomic_DNA"/>
</dbReference>
<evidence type="ECO:0000313" key="4">
    <source>
        <dbReference type="Proteomes" id="UP000285793"/>
    </source>
</evidence>
<reference evidence="3 4" key="1">
    <citation type="journal article" date="2018" name="Front. Microbiol.">
        <title>An Investigation of an Acute Gastroenteritis Outbreak: Cronobacter sakazakii, a Potential Cause of Food-Borne Illness.</title>
        <authorList>
            <person name="Yong W."/>
            <person name="Guo B."/>
            <person name="Shi X."/>
            <person name="Cheng T."/>
            <person name="Chen M."/>
            <person name="Jiang X."/>
            <person name="Ye Y."/>
            <person name="Wang J."/>
            <person name="Xie G."/>
            <person name="Ding J."/>
        </authorList>
    </citation>
    <scope>NUCLEOTIDE SEQUENCE [LARGE SCALE GENOMIC DNA]</scope>
    <source>
        <strain evidence="3 4">S1</strain>
    </source>
</reference>
<evidence type="ECO:0000259" key="2">
    <source>
        <dbReference type="PROSITE" id="PS51832"/>
    </source>
</evidence>
<dbReference type="InterPro" id="IPR003607">
    <property type="entry name" value="HD/PDEase_dom"/>
</dbReference>
<feature type="domain" description="HD-GYP" evidence="2">
    <location>
        <begin position="214"/>
        <end position="406"/>
    </location>
</feature>
<dbReference type="PANTHER" id="PTHR43155">
    <property type="entry name" value="CYCLIC DI-GMP PHOSPHODIESTERASE PA4108-RELATED"/>
    <property type="match status" value="1"/>
</dbReference>
<sequence length="406" mass="46563">MVFNIGNTLIFLCRTKERFRNNLIFNGVYASYIAYRLSLMMMQSNAFCLRALICGLLQGYTTPAKDNKKAHGEAESTPLNIAQRVELSDCSVFESFSTPTRYRFYDYGNLKALDISQEDVLISSVLKISNDFDLFLHRARLYERLESERGSALQASSSFDEFAITTRAEKFYPGLMDELRKLTELDDFWFYLRADYIEGMIRTINFDKSLPVMNDEHTLSLARLLSTIVDMKNPLTYHHSLKVGELASFIGKKMYLDERTCNRLYLAGLLHDLGKINTADGILNKRGKLTPGEYRTIQRHVTDTRGILRSIIIDESVVDWAAEHHERIDGSGYPMKKRGEQLSLPSRIMAIADIFQALCQKRTYREALPLDKVLSIIRTECANGKICSRTFSVFEENAKECYEIAK</sequence>
<name>A0A423Y164_9ENTR</name>
<evidence type="ECO:0000313" key="3">
    <source>
        <dbReference type="EMBL" id="ROW63172.1"/>
    </source>
</evidence>
<proteinExistence type="predicted"/>
<dbReference type="GO" id="GO:0004112">
    <property type="term" value="F:cyclic-nucleotide phosphodiesterase activity"/>
    <property type="evidence" value="ECO:0007669"/>
    <property type="project" value="TreeGrafter"/>
</dbReference>